<feature type="region of interest" description="Disordered" evidence="1">
    <location>
        <begin position="88"/>
        <end position="141"/>
    </location>
</feature>
<dbReference type="PANTHER" id="PTHR36757">
    <property type="entry name" value="BNAANNG22500D PROTEIN"/>
    <property type="match status" value="1"/>
</dbReference>
<feature type="compositionally biased region" description="Basic residues" evidence="1">
    <location>
        <begin position="359"/>
        <end position="370"/>
    </location>
</feature>
<evidence type="ECO:0000313" key="2">
    <source>
        <dbReference type="EMBL" id="KAI5353142.1"/>
    </source>
</evidence>
<feature type="compositionally biased region" description="Basic and acidic residues" evidence="1">
    <location>
        <begin position="313"/>
        <end position="327"/>
    </location>
</feature>
<dbReference type="EMBL" id="JAJFAZ020000001">
    <property type="protein sequence ID" value="KAI5353142.1"/>
    <property type="molecule type" value="Genomic_DNA"/>
</dbReference>
<evidence type="ECO:0000256" key="1">
    <source>
        <dbReference type="SAM" id="MobiDB-lite"/>
    </source>
</evidence>
<organism evidence="2 3">
    <name type="scientific">Prunus dulcis</name>
    <name type="common">Almond</name>
    <name type="synonym">Amygdalus dulcis</name>
    <dbReference type="NCBI Taxonomy" id="3755"/>
    <lineage>
        <taxon>Eukaryota</taxon>
        <taxon>Viridiplantae</taxon>
        <taxon>Streptophyta</taxon>
        <taxon>Embryophyta</taxon>
        <taxon>Tracheophyta</taxon>
        <taxon>Spermatophyta</taxon>
        <taxon>Magnoliopsida</taxon>
        <taxon>eudicotyledons</taxon>
        <taxon>Gunneridae</taxon>
        <taxon>Pentapetalae</taxon>
        <taxon>rosids</taxon>
        <taxon>fabids</taxon>
        <taxon>Rosales</taxon>
        <taxon>Rosaceae</taxon>
        <taxon>Amygdaloideae</taxon>
        <taxon>Amygdaleae</taxon>
        <taxon>Prunus</taxon>
    </lineage>
</organism>
<dbReference type="Proteomes" id="UP001054821">
    <property type="component" value="Chromosome 1"/>
</dbReference>
<name>A0AAD4ZS64_PRUDU</name>
<dbReference type="AlphaFoldDB" id="A0AAD4ZS64"/>
<gene>
    <name evidence="2" type="ORF">L3X38_006035</name>
</gene>
<feature type="compositionally biased region" description="Basic and acidic residues" evidence="1">
    <location>
        <begin position="110"/>
        <end position="120"/>
    </location>
</feature>
<feature type="region of interest" description="Disordered" evidence="1">
    <location>
        <begin position="359"/>
        <end position="395"/>
    </location>
</feature>
<protein>
    <submittedName>
        <fullName evidence="2">Uncharacterized protein</fullName>
    </submittedName>
</protein>
<feature type="region of interest" description="Disordered" evidence="1">
    <location>
        <begin position="313"/>
        <end position="335"/>
    </location>
</feature>
<proteinExistence type="predicted"/>
<keyword evidence="3" id="KW-1185">Reference proteome</keyword>
<accession>A0AAD4ZS64</accession>
<dbReference type="PANTHER" id="PTHR36757:SF1">
    <property type="entry name" value="GENOME ASSEMBLY, CHROMOSOME: A04"/>
    <property type="match status" value="1"/>
</dbReference>
<feature type="region of interest" description="Disordered" evidence="1">
    <location>
        <begin position="166"/>
        <end position="204"/>
    </location>
</feature>
<feature type="compositionally biased region" description="Polar residues" evidence="1">
    <location>
        <begin position="166"/>
        <end position="179"/>
    </location>
</feature>
<comment type="caution">
    <text evidence="2">The sequence shown here is derived from an EMBL/GenBank/DDBJ whole genome shotgun (WGS) entry which is preliminary data.</text>
</comment>
<evidence type="ECO:0000313" key="3">
    <source>
        <dbReference type="Proteomes" id="UP001054821"/>
    </source>
</evidence>
<reference evidence="2 3" key="1">
    <citation type="journal article" date="2022" name="G3 (Bethesda)">
        <title>Whole-genome sequence and methylome profiling of the almond [Prunus dulcis (Mill.) D.A. Webb] cultivar 'Nonpareil'.</title>
        <authorList>
            <person name="D'Amico-Willman K.M."/>
            <person name="Ouma W.Z."/>
            <person name="Meulia T."/>
            <person name="Sideli G.M."/>
            <person name="Gradziel T.M."/>
            <person name="Fresnedo-Ramirez J."/>
        </authorList>
    </citation>
    <scope>NUCLEOTIDE SEQUENCE [LARGE SCALE GENOMIC DNA]</scope>
    <source>
        <strain evidence="2">Clone GOH B32 T37-40</strain>
    </source>
</reference>
<sequence>MAIEVCSEISSPGFSPRISFSHDLDKTCPVAKEGQRLDSSLLDSSSDFDFCIVNNLKLELSSADELFSNGKILPVQIKRNPIAIATKETHQPDEAVNPPPAQHRSTTRNTTEKKRLKEFLDTNVDADEDEDEKPPTKPFWQFRRSSSLNCDTARGKSLIRSLQFLSRSNSTGSAPNAKQTVAPKETHQKQHLQKQPSISSRRSSASSYSSTYYAYNNSCPQKPSLRKSGSYGNGVRISPVLNLPPPYISKVTKGENYSGGREAVGTVIVHAYQHVTGLGDRSTSSSFNSSVLKLATRLTGLEQQMGWASKLEMEVGTEEREPKDNNRRTRSQGQVAESKQLFWIGPWFLPIFKCKCHKNNRSSSPRHKTHESKYKSNNESSYPISGIEKVQQRPE</sequence>